<proteinExistence type="predicted"/>
<keyword evidence="2" id="KW-1185">Reference proteome</keyword>
<organism evidence="1 2">
    <name type="scientific">Eumeta variegata</name>
    <name type="common">Bagworm moth</name>
    <name type="synonym">Eumeta japonica</name>
    <dbReference type="NCBI Taxonomy" id="151549"/>
    <lineage>
        <taxon>Eukaryota</taxon>
        <taxon>Metazoa</taxon>
        <taxon>Ecdysozoa</taxon>
        <taxon>Arthropoda</taxon>
        <taxon>Hexapoda</taxon>
        <taxon>Insecta</taxon>
        <taxon>Pterygota</taxon>
        <taxon>Neoptera</taxon>
        <taxon>Endopterygota</taxon>
        <taxon>Lepidoptera</taxon>
        <taxon>Glossata</taxon>
        <taxon>Ditrysia</taxon>
        <taxon>Tineoidea</taxon>
        <taxon>Psychidae</taxon>
        <taxon>Oiketicinae</taxon>
        <taxon>Eumeta</taxon>
    </lineage>
</organism>
<evidence type="ECO:0000313" key="2">
    <source>
        <dbReference type="Proteomes" id="UP000299102"/>
    </source>
</evidence>
<accession>A0A4C1TZB1</accession>
<comment type="caution">
    <text evidence="1">The sequence shown here is derived from an EMBL/GenBank/DDBJ whole genome shotgun (WGS) entry which is preliminary data.</text>
</comment>
<protein>
    <submittedName>
        <fullName evidence="1">Uncharacterized protein</fullName>
    </submittedName>
</protein>
<name>A0A4C1TZB1_EUMVA</name>
<reference evidence="1 2" key="1">
    <citation type="journal article" date="2019" name="Commun. Biol.">
        <title>The bagworm genome reveals a unique fibroin gene that provides high tensile strength.</title>
        <authorList>
            <person name="Kono N."/>
            <person name="Nakamura H."/>
            <person name="Ohtoshi R."/>
            <person name="Tomita M."/>
            <person name="Numata K."/>
            <person name="Arakawa K."/>
        </authorList>
    </citation>
    <scope>NUCLEOTIDE SEQUENCE [LARGE SCALE GENOMIC DNA]</scope>
</reference>
<gene>
    <name evidence="1" type="ORF">EVAR_12447_1</name>
</gene>
<sequence>MTIRAAFLRRGKRSRRSLRGTKRCTIYMRSESRRGLGARRSTRAGNGIVSPAARAIPRLCIAASPVQLVPRVLPVHLTRRHRLIIMGSIY</sequence>
<dbReference type="AlphaFoldDB" id="A0A4C1TZB1"/>
<dbReference type="Proteomes" id="UP000299102">
    <property type="component" value="Unassembled WGS sequence"/>
</dbReference>
<evidence type="ECO:0000313" key="1">
    <source>
        <dbReference type="EMBL" id="GBP19405.1"/>
    </source>
</evidence>
<dbReference type="EMBL" id="BGZK01000107">
    <property type="protein sequence ID" value="GBP19405.1"/>
    <property type="molecule type" value="Genomic_DNA"/>
</dbReference>